<evidence type="ECO:0000313" key="3">
    <source>
        <dbReference type="Proteomes" id="UP000077603"/>
    </source>
</evidence>
<sequence length="77" mass="8773">MPSSVIRRFSYDEAARRLRLTFVSGAVYDYDDVPPEVAKGLAQASSKGRFFGLRVRDRYPCRRVFSARQSSDARPGR</sequence>
<evidence type="ECO:0000259" key="1">
    <source>
        <dbReference type="Pfam" id="PF13619"/>
    </source>
</evidence>
<dbReference type="OrthoDB" id="8450910at2"/>
<proteinExistence type="predicted"/>
<dbReference type="STRING" id="588932.DA69_12785"/>
<dbReference type="Proteomes" id="UP000077603">
    <property type="component" value="Chromosome"/>
</dbReference>
<feature type="domain" description="KTSC" evidence="1">
    <location>
        <begin position="3"/>
        <end position="59"/>
    </location>
</feature>
<dbReference type="RefSeq" id="WP_025976334.1">
    <property type="nucleotide sequence ID" value="NZ_CP015614.1"/>
</dbReference>
<dbReference type="KEGG" id="bne:DA69_12785"/>
<organism evidence="2 3">
    <name type="scientific">Brevundimonas naejangsanensis</name>
    <dbReference type="NCBI Taxonomy" id="588932"/>
    <lineage>
        <taxon>Bacteria</taxon>
        <taxon>Pseudomonadati</taxon>
        <taxon>Pseudomonadota</taxon>
        <taxon>Alphaproteobacteria</taxon>
        <taxon>Caulobacterales</taxon>
        <taxon>Caulobacteraceae</taxon>
        <taxon>Brevundimonas</taxon>
    </lineage>
</organism>
<keyword evidence="3" id="KW-1185">Reference proteome</keyword>
<dbReference type="AlphaFoldDB" id="A0A172Y8J4"/>
<accession>A0A172Y8J4</accession>
<dbReference type="InterPro" id="IPR025309">
    <property type="entry name" value="KTSC_dom"/>
</dbReference>
<protein>
    <recommendedName>
        <fullName evidence="1">KTSC domain-containing protein</fullName>
    </recommendedName>
</protein>
<evidence type="ECO:0000313" key="2">
    <source>
        <dbReference type="EMBL" id="ANF55537.1"/>
    </source>
</evidence>
<name>A0A172Y8J4_9CAUL</name>
<gene>
    <name evidence="2" type="ORF">DA69_12785</name>
</gene>
<reference evidence="2 3" key="1">
    <citation type="journal article" date="2014" name="Genome Announc.">
        <title>Genome Sequence of a Promising Hydrogen-Producing Facultative Anaerobic Bacterium, Brevundimonas naejangsanensis Strain B1.</title>
        <authorList>
            <person name="Su H."/>
            <person name="Zhang T."/>
            <person name="Bao M."/>
            <person name="Jiang Y."/>
            <person name="Wang Y."/>
            <person name="Tan T."/>
        </authorList>
    </citation>
    <scope>NUCLEOTIDE SEQUENCE [LARGE SCALE GENOMIC DNA]</scope>
    <source>
        <strain evidence="2 3">B1</strain>
    </source>
</reference>
<dbReference type="Pfam" id="PF13619">
    <property type="entry name" value="KTSC"/>
    <property type="match status" value="1"/>
</dbReference>
<dbReference type="EMBL" id="CP015614">
    <property type="protein sequence ID" value="ANF55537.1"/>
    <property type="molecule type" value="Genomic_DNA"/>
</dbReference>